<accession>A0A9W6F5K3</accession>
<evidence type="ECO:0000313" key="1">
    <source>
        <dbReference type="EMBL" id="GLC57343.1"/>
    </source>
</evidence>
<keyword evidence="2" id="KW-1185">Reference proteome</keyword>
<dbReference type="AlphaFoldDB" id="A0A9W6F5K3"/>
<dbReference type="Proteomes" id="UP001165080">
    <property type="component" value="Unassembled WGS sequence"/>
</dbReference>
<dbReference type="OrthoDB" id="5178825at2759"/>
<sequence>MTFGNFKEMDGAWVRWSLDAGRIRDRLDPAAIARHMVAADLAVYRTEAGGVVLLEGDLQDGGLKEVLWRFVSDQQSWHGDWFIWNWIQVERDGRTLTMRVP</sequence>
<dbReference type="EMBL" id="BRXU01000018">
    <property type="protein sequence ID" value="GLC57343.1"/>
    <property type="molecule type" value="Genomic_DNA"/>
</dbReference>
<evidence type="ECO:0000313" key="2">
    <source>
        <dbReference type="Proteomes" id="UP001165080"/>
    </source>
</evidence>
<gene>
    <name evidence="1" type="primary">PLEST007925</name>
    <name evidence="1" type="ORF">PLESTB_001214300</name>
</gene>
<reference evidence="1 2" key="1">
    <citation type="journal article" date="2023" name="Commun. Biol.">
        <title>Reorganization of the ancestral sex-determining regions during the evolution of trioecy in Pleodorina starrii.</title>
        <authorList>
            <person name="Takahashi K."/>
            <person name="Suzuki S."/>
            <person name="Kawai-Toyooka H."/>
            <person name="Yamamoto K."/>
            <person name="Hamaji T."/>
            <person name="Ootsuki R."/>
            <person name="Yamaguchi H."/>
            <person name="Kawachi M."/>
            <person name="Higashiyama T."/>
            <person name="Nozaki H."/>
        </authorList>
    </citation>
    <scope>NUCLEOTIDE SEQUENCE [LARGE SCALE GENOMIC DNA]</scope>
    <source>
        <strain evidence="1 2">NIES-4479</strain>
    </source>
</reference>
<comment type="caution">
    <text evidence="1">The sequence shown here is derived from an EMBL/GenBank/DDBJ whole genome shotgun (WGS) entry which is preliminary data.</text>
</comment>
<organism evidence="1 2">
    <name type="scientific">Pleodorina starrii</name>
    <dbReference type="NCBI Taxonomy" id="330485"/>
    <lineage>
        <taxon>Eukaryota</taxon>
        <taxon>Viridiplantae</taxon>
        <taxon>Chlorophyta</taxon>
        <taxon>core chlorophytes</taxon>
        <taxon>Chlorophyceae</taxon>
        <taxon>CS clade</taxon>
        <taxon>Chlamydomonadales</taxon>
        <taxon>Volvocaceae</taxon>
        <taxon>Pleodorina</taxon>
    </lineage>
</organism>
<protein>
    <submittedName>
        <fullName evidence="1">Uncharacterized protein</fullName>
    </submittedName>
</protein>
<proteinExistence type="predicted"/>
<name>A0A9W6F5K3_9CHLO</name>